<dbReference type="InterPro" id="IPR032675">
    <property type="entry name" value="LRR_dom_sf"/>
</dbReference>
<feature type="compositionally biased region" description="Low complexity" evidence="4">
    <location>
        <begin position="170"/>
        <end position="185"/>
    </location>
</feature>
<feature type="region of interest" description="Disordered" evidence="4">
    <location>
        <begin position="155"/>
        <end position="190"/>
    </location>
</feature>
<dbReference type="OrthoDB" id="994806at2759"/>
<reference evidence="5 6" key="1">
    <citation type="journal article" date="2020" name="IScience">
        <title>Genome Sequencing of the Endangered Kingdonia uniflora (Circaeasteraceae, Ranunculales) Reveals Potential Mechanisms of Evolutionary Specialization.</title>
        <authorList>
            <person name="Sun Y."/>
            <person name="Deng T."/>
            <person name="Zhang A."/>
            <person name="Moore M.J."/>
            <person name="Landis J.B."/>
            <person name="Lin N."/>
            <person name="Zhang H."/>
            <person name="Zhang X."/>
            <person name="Huang J."/>
            <person name="Zhang X."/>
            <person name="Sun H."/>
            <person name="Wang H."/>
        </authorList>
    </citation>
    <scope>NUCLEOTIDE SEQUENCE [LARGE SCALE GENOMIC DNA]</scope>
    <source>
        <strain evidence="5">TB1705</strain>
        <tissue evidence="5">Leaf</tissue>
    </source>
</reference>
<evidence type="ECO:0000256" key="3">
    <source>
        <dbReference type="ARBA" id="ARBA00023170"/>
    </source>
</evidence>
<dbReference type="Proteomes" id="UP000541444">
    <property type="component" value="Unassembled WGS sequence"/>
</dbReference>
<keyword evidence="2" id="KW-0732">Signal</keyword>
<keyword evidence="3" id="KW-0675">Receptor</keyword>
<keyword evidence="6" id="KW-1185">Reference proteome</keyword>
<dbReference type="InterPro" id="IPR001611">
    <property type="entry name" value="Leu-rich_rpt"/>
</dbReference>
<accession>A0A7J7KW44</accession>
<dbReference type="Pfam" id="PF00560">
    <property type="entry name" value="LRR_1"/>
    <property type="match status" value="1"/>
</dbReference>
<proteinExistence type="predicted"/>
<dbReference type="GO" id="GO:0016020">
    <property type="term" value="C:membrane"/>
    <property type="evidence" value="ECO:0007669"/>
    <property type="project" value="UniProtKB-SubCell"/>
</dbReference>
<protein>
    <submittedName>
        <fullName evidence="5">Uncharacterized protein</fullName>
    </submittedName>
</protein>
<dbReference type="PANTHER" id="PTHR48053:SF71">
    <property type="entry name" value="LEUCINE RICH REPEAT FAMILY PROTEIN, EXPRESSED"/>
    <property type="match status" value="1"/>
</dbReference>
<evidence type="ECO:0000256" key="4">
    <source>
        <dbReference type="SAM" id="MobiDB-lite"/>
    </source>
</evidence>
<comment type="subcellular location">
    <subcellularLocation>
        <location evidence="1">Membrane</location>
        <topology evidence="1">Single-pass membrane protein</topology>
    </subcellularLocation>
</comment>
<evidence type="ECO:0000256" key="2">
    <source>
        <dbReference type="ARBA" id="ARBA00022729"/>
    </source>
</evidence>
<evidence type="ECO:0000256" key="1">
    <source>
        <dbReference type="ARBA" id="ARBA00004167"/>
    </source>
</evidence>
<sequence>MGVLGPGRKNGQDRELKLCLSGAIPHEIGVDAPVSVRTLSIRTENRASTPISCGIAPERLLFKRKRILGRDISIRLDVGLTLPNLIDFSVARNHFTGLIPVSLFNASGLVTVQLTSNNFTGPVPSSLGHLQSLEKLSLGDNNWEARMVRGRGNGRAATNHTVVGRGAPHRGAQVPVPRVPPAARGLRTNVHRGHGLGYGVERGTLPADEVVDETSVYLG</sequence>
<evidence type="ECO:0000313" key="5">
    <source>
        <dbReference type="EMBL" id="KAF6134484.1"/>
    </source>
</evidence>
<dbReference type="SUPFAM" id="SSF52058">
    <property type="entry name" value="L domain-like"/>
    <property type="match status" value="1"/>
</dbReference>
<name>A0A7J7KW44_9MAGN</name>
<dbReference type="AlphaFoldDB" id="A0A7J7KW44"/>
<comment type="caution">
    <text evidence="5">The sequence shown here is derived from an EMBL/GenBank/DDBJ whole genome shotgun (WGS) entry which is preliminary data.</text>
</comment>
<dbReference type="EMBL" id="JACGCM010002838">
    <property type="protein sequence ID" value="KAF6134484.1"/>
    <property type="molecule type" value="Genomic_DNA"/>
</dbReference>
<organism evidence="5 6">
    <name type="scientific">Kingdonia uniflora</name>
    <dbReference type="NCBI Taxonomy" id="39325"/>
    <lineage>
        <taxon>Eukaryota</taxon>
        <taxon>Viridiplantae</taxon>
        <taxon>Streptophyta</taxon>
        <taxon>Embryophyta</taxon>
        <taxon>Tracheophyta</taxon>
        <taxon>Spermatophyta</taxon>
        <taxon>Magnoliopsida</taxon>
        <taxon>Ranunculales</taxon>
        <taxon>Circaeasteraceae</taxon>
        <taxon>Kingdonia</taxon>
    </lineage>
</organism>
<gene>
    <name evidence="5" type="ORF">GIB67_007865</name>
</gene>
<dbReference type="PANTHER" id="PTHR48053">
    <property type="entry name" value="LEUCINE RICH REPEAT FAMILY PROTEIN, EXPRESSED"/>
    <property type="match status" value="1"/>
</dbReference>
<dbReference type="InterPro" id="IPR051716">
    <property type="entry name" value="Plant_RL_S/T_kinase"/>
</dbReference>
<evidence type="ECO:0000313" key="6">
    <source>
        <dbReference type="Proteomes" id="UP000541444"/>
    </source>
</evidence>
<dbReference type="Gene3D" id="3.80.10.10">
    <property type="entry name" value="Ribonuclease Inhibitor"/>
    <property type="match status" value="1"/>
</dbReference>